<keyword evidence="1" id="KW-0812">Transmembrane</keyword>
<sequence length="125" mass="13984">MNLIFVILSLLTFVAMGSEINGFVVWNIVPMIIAAIVFNTHKIKDVWSTSTFHMILGIILLHIYFHSVMYFDIGKAATGSSTSALAYIFFPIYSVCFGGLVYLVSKSIKWILVKVKTNNSLKRDG</sequence>
<dbReference type="AlphaFoldDB" id="A0A5R9IJ64"/>
<comment type="caution">
    <text evidence="2">The sequence shown here is derived from an EMBL/GenBank/DDBJ whole genome shotgun (WGS) entry which is preliminary data.</text>
</comment>
<organism evidence="2 3">
    <name type="scientific">Thalassotalea litorea</name>
    <dbReference type="NCBI Taxonomy" id="2020715"/>
    <lineage>
        <taxon>Bacteria</taxon>
        <taxon>Pseudomonadati</taxon>
        <taxon>Pseudomonadota</taxon>
        <taxon>Gammaproteobacteria</taxon>
        <taxon>Alteromonadales</taxon>
        <taxon>Colwelliaceae</taxon>
        <taxon>Thalassotalea</taxon>
    </lineage>
</organism>
<accession>A0A5R9IJ64</accession>
<feature type="transmembrane region" description="Helical" evidence="1">
    <location>
        <begin position="85"/>
        <end position="104"/>
    </location>
</feature>
<keyword evidence="3" id="KW-1185">Reference proteome</keyword>
<evidence type="ECO:0000313" key="2">
    <source>
        <dbReference type="EMBL" id="TLU61352.1"/>
    </source>
</evidence>
<protein>
    <submittedName>
        <fullName evidence="2">Uncharacterized protein</fullName>
    </submittedName>
</protein>
<keyword evidence="1" id="KW-0472">Membrane</keyword>
<keyword evidence="1" id="KW-1133">Transmembrane helix</keyword>
<proteinExistence type="predicted"/>
<feature type="transmembrane region" description="Helical" evidence="1">
    <location>
        <begin position="55"/>
        <end position="73"/>
    </location>
</feature>
<dbReference type="EMBL" id="VCBC01000017">
    <property type="protein sequence ID" value="TLU61352.1"/>
    <property type="molecule type" value="Genomic_DNA"/>
</dbReference>
<evidence type="ECO:0000313" key="3">
    <source>
        <dbReference type="Proteomes" id="UP000307790"/>
    </source>
</evidence>
<evidence type="ECO:0000256" key="1">
    <source>
        <dbReference type="SAM" id="Phobius"/>
    </source>
</evidence>
<reference evidence="2 3" key="1">
    <citation type="submission" date="2019-05" db="EMBL/GenBank/DDBJ databases">
        <title>Genome sequences of Thalassotalea litorea 1K03283.</title>
        <authorList>
            <person name="Zhang D."/>
        </authorList>
    </citation>
    <scope>NUCLEOTIDE SEQUENCE [LARGE SCALE GENOMIC DNA]</scope>
    <source>
        <strain evidence="2 3">MCCC 1K03283</strain>
    </source>
</reference>
<gene>
    <name evidence="2" type="ORF">FE810_15180</name>
</gene>
<dbReference type="Proteomes" id="UP000307790">
    <property type="component" value="Unassembled WGS sequence"/>
</dbReference>
<dbReference type="RefSeq" id="WP_138321197.1">
    <property type="nucleotide sequence ID" value="NZ_VCBC01000017.1"/>
</dbReference>
<name>A0A5R9IJ64_9GAMM</name>
<dbReference type="OrthoDB" id="6401336at2"/>